<dbReference type="InterPro" id="IPR001851">
    <property type="entry name" value="ABC_transp_permease"/>
</dbReference>
<dbReference type="EMBL" id="VFPQ01000002">
    <property type="protein sequence ID" value="TQM72551.1"/>
    <property type="molecule type" value="Genomic_DNA"/>
</dbReference>
<dbReference type="GO" id="GO:0005886">
    <property type="term" value="C:plasma membrane"/>
    <property type="evidence" value="ECO:0007669"/>
    <property type="project" value="UniProtKB-SubCell"/>
</dbReference>
<keyword evidence="2" id="KW-0813">Transport</keyword>
<feature type="transmembrane region" description="Helical" evidence="9">
    <location>
        <begin position="61"/>
        <end position="78"/>
    </location>
</feature>
<feature type="compositionally biased region" description="Basic and acidic residues" evidence="8">
    <location>
        <begin position="13"/>
        <end position="25"/>
    </location>
</feature>
<comment type="subcellular location">
    <subcellularLocation>
        <location evidence="1">Cell membrane</location>
        <topology evidence="1">Multi-pass membrane protein</topology>
    </subcellularLocation>
</comment>
<keyword evidence="3" id="KW-1003">Cell membrane</keyword>
<dbReference type="Pfam" id="PF02653">
    <property type="entry name" value="BPD_transp_2"/>
    <property type="match status" value="1"/>
</dbReference>
<feature type="compositionally biased region" description="Low complexity" evidence="8">
    <location>
        <begin position="1"/>
        <end position="12"/>
    </location>
</feature>
<dbReference type="CDD" id="cd06579">
    <property type="entry name" value="TM_PBP1_transp_AraH_like"/>
    <property type="match status" value="1"/>
</dbReference>
<evidence type="ECO:0000256" key="3">
    <source>
        <dbReference type="ARBA" id="ARBA00022475"/>
    </source>
</evidence>
<name>A0A543IPQ2_9ACTN</name>
<feature type="transmembrane region" description="Helical" evidence="9">
    <location>
        <begin position="208"/>
        <end position="229"/>
    </location>
</feature>
<evidence type="ECO:0000313" key="11">
    <source>
        <dbReference type="Proteomes" id="UP000319213"/>
    </source>
</evidence>
<feature type="transmembrane region" description="Helical" evidence="9">
    <location>
        <begin position="90"/>
        <end position="109"/>
    </location>
</feature>
<keyword evidence="6 9" id="KW-1133">Transmembrane helix</keyword>
<evidence type="ECO:0000313" key="10">
    <source>
        <dbReference type="EMBL" id="TQM72551.1"/>
    </source>
</evidence>
<sequence>MRDSVSDTAAARHSTDDDAARRTAGDGDAPTPSSAPPAGPPVGVVGGGSARALLHTIASRYALVLVWLAVALLYYLIMPDTFGTWGAVRAIFGGQPVLVFLAMSALITLMVGEFDLSIASIMGLAATVVPVLAGLHGVNIWVACLAALAACTLVGVVNAFFVVRLDVSSLVVTLGTGTLVIGISQAMSSSNVVSVRAEVFSDLALYPVLGMPVSFFYGLALALGIAYVMGYTPLGRHMLFVGANREVARLAGIRVNRIRAGAYIVASFVAGLAGLILVSTLGGFDSTTSSQFLLPALAAVFLGTAVVQPGRFNPIGTLIAIYFLWTGIFGLQLLGFAGWIQNVFYGAGLVVAVALAKIVRNRSTAT</sequence>
<organism evidence="10 11">
    <name type="scientific">Thermopolyspora flexuosa</name>
    <dbReference type="NCBI Taxonomy" id="103836"/>
    <lineage>
        <taxon>Bacteria</taxon>
        <taxon>Bacillati</taxon>
        <taxon>Actinomycetota</taxon>
        <taxon>Actinomycetes</taxon>
        <taxon>Streptosporangiales</taxon>
        <taxon>Streptosporangiaceae</taxon>
        <taxon>Thermopolyspora</taxon>
    </lineage>
</organism>
<proteinExistence type="predicted"/>
<keyword evidence="7 9" id="KW-0472">Membrane</keyword>
<dbReference type="Proteomes" id="UP000319213">
    <property type="component" value="Unassembled WGS sequence"/>
</dbReference>
<feature type="region of interest" description="Disordered" evidence="8">
    <location>
        <begin position="1"/>
        <end position="41"/>
    </location>
</feature>
<feature type="transmembrane region" description="Helical" evidence="9">
    <location>
        <begin position="140"/>
        <end position="163"/>
    </location>
</feature>
<protein>
    <submittedName>
        <fullName evidence="10">Monosaccharide ABC transporter membrane protein (CUT2 family)</fullName>
    </submittedName>
</protein>
<evidence type="ECO:0000256" key="5">
    <source>
        <dbReference type="ARBA" id="ARBA00022692"/>
    </source>
</evidence>
<evidence type="ECO:0000256" key="8">
    <source>
        <dbReference type="SAM" id="MobiDB-lite"/>
    </source>
</evidence>
<dbReference type="GO" id="GO:0022857">
    <property type="term" value="F:transmembrane transporter activity"/>
    <property type="evidence" value="ECO:0007669"/>
    <property type="project" value="InterPro"/>
</dbReference>
<feature type="transmembrane region" description="Helical" evidence="9">
    <location>
        <begin position="116"/>
        <end position="134"/>
    </location>
</feature>
<feature type="transmembrane region" description="Helical" evidence="9">
    <location>
        <begin position="262"/>
        <end position="284"/>
    </location>
</feature>
<evidence type="ECO:0000256" key="9">
    <source>
        <dbReference type="SAM" id="Phobius"/>
    </source>
</evidence>
<keyword evidence="5 9" id="KW-0812">Transmembrane</keyword>
<feature type="transmembrane region" description="Helical" evidence="9">
    <location>
        <begin position="170"/>
        <end position="188"/>
    </location>
</feature>
<dbReference type="PANTHER" id="PTHR32196">
    <property type="entry name" value="ABC TRANSPORTER PERMEASE PROTEIN YPHD-RELATED-RELATED"/>
    <property type="match status" value="1"/>
</dbReference>
<evidence type="ECO:0000256" key="1">
    <source>
        <dbReference type="ARBA" id="ARBA00004651"/>
    </source>
</evidence>
<dbReference type="OrthoDB" id="3468954at2"/>
<gene>
    <name evidence="10" type="ORF">FHX40_4698</name>
</gene>
<evidence type="ECO:0000256" key="7">
    <source>
        <dbReference type="ARBA" id="ARBA00023136"/>
    </source>
</evidence>
<dbReference type="RefSeq" id="WP_142262097.1">
    <property type="nucleotide sequence ID" value="NZ_BMPV01000002.1"/>
</dbReference>
<keyword evidence="11" id="KW-1185">Reference proteome</keyword>
<feature type="transmembrane region" description="Helical" evidence="9">
    <location>
        <begin position="319"/>
        <end position="337"/>
    </location>
</feature>
<feature type="transmembrane region" description="Helical" evidence="9">
    <location>
        <begin position="343"/>
        <end position="359"/>
    </location>
</feature>
<dbReference type="AlphaFoldDB" id="A0A543IPQ2"/>
<keyword evidence="4" id="KW-0997">Cell inner membrane</keyword>
<accession>A0A543IPQ2</accession>
<evidence type="ECO:0000256" key="6">
    <source>
        <dbReference type="ARBA" id="ARBA00022989"/>
    </source>
</evidence>
<feature type="transmembrane region" description="Helical" evidence="9">
    <location>
        <begin position="290"/>
        <end position="307"/>
    </location>
</feature>
<reference evidence="10 11" key="1">
    <citation type="submission" date="2019-06" db="EMBL/GenBank/DDBJ databases">
        <title>Sequencing the genomes of 1000 actinobacteria strains.</title>
        <authorList>
            <person name="Klenk H.-P."/>
        </authorList>
    </citation>
    <scope>NUCLEOTIDE SEQUENCE [LARGE SCALE GENOMIC DNA]</scope>
    <source>
        <strain evidence="10 11">DSM 43186</strain>
    </source>
</reference>
<evidence type="ECO:0000256" key="2">
    <source>
        <dbReference type="ARBA" id="ARBA00022448"/>
    </source>
</evidence>
<comment type="caution">
    <text evidence="10">The sequence shown here is derived from an EMBL/GenBank/DDBJ whole genome shotgun (WGS) entry which is preliminary data.</text>
</comment>
<dbReference type="PANTHER" id="PTHR32196:SF21">
    <property type="entry name" value="ABC TRANSPORTER PERMEASE PROTEIN YPHD-RELATED"/>
    <property type="match status" value="1"/>
</dbReference>
<evidence type="ECO:0000256" key="4">
    <source>
        <dbReference type="ARBA" id="ARBA00022519"/>
    </source>
</evidence>